<proteinExistence type="predicted"/>
<feature type="region of interest" description="Disordered" evidence="1">
    <location>
        <begin position="389"/>
        <end position="417"/>
    </location>
</feature>
<feature type="compositionally biased region" description="Polar residues" evidence="1">
    <location>
        <begin position="389"/>
        <end position="399"/>
    </location>
</feature>
<dbReference type="KEGG" id="cace:CACET_c27580"/>
<organism evidence="3 4">
    <name type="scientific">Clostridium aceticum</name>
    <dbReference type="NCBI Taxonomy" id="84022"/>
    <lineage>
        <taxon>Bacteria</taxon>
        <taxon>Bacillati</taxon>
        <taxon>Bacillota</taxon>
        <taxon>Clostridia</taxon>
        <taxon>Eubacteriales</taxon>
        <taxon>Clostridiaceae</taxon>
        <taxon>Clostridium</taxon>
    </lineage>
</organism>
<keyword evidence="2" id="KW-0732">Signal</keyword>
<dbReference type="Proteomes" id="UP000035704">
    <property type="component" value="Chromosome"/>
</dbReference>
<dbReference type="STRING" id="84022.CACET_c27580"/>
<dbReference type="RefSeq" id="WP_044825231.1">
    <property type="nucleotide sequence ID" value="NZ_CP009687.1"/>
</dbReference>
<dbReference type="EMBL" id="CP009687">
    <property type="protein sequence ID" value="AKL96203.1"/>
    <property type="molecule type" value="Genomic_DNA"/>
</dbReference>
<evidence type="ECO:0000313" key="4">
    <source>
        <dbReference type="Proteomes" id="UP000035704"/>
    </source>
</evidence>
<sequence length="1179" mass="130208">MVKNKARLISILLLVVMIISIIPQTAYASSGFTPVNGISSAGGSGKTPGSPTPGGNSGVWSSRFQGFRITILGYDAAPAFTFMGKDYLDLVFSYDNIDSMDYFGDNHKLGVLRNIYESKNELNTKILSISDINTLLNKGNLITSVPKGADLSNAINNFKSSKIPYPLDLVGGNWISYGNEIKNVFYGSSDKLDINALLYVILNLATVNAENNTVDSLWQPKSDAFLYSDTFTTEELAQLRKGAIKPIELMASKGLGISIEPIIWNKLRISKEQYSYGVYGTQTSIGWIVDWLETPDSNGKVWFNPTAGKGTGGYDTSLFGRMGRRSMVAKGLSFTFYAYRDGAGKVITDYEWTISPPNDTGQSITNKVVSDIQPGWSLHLYRLKAGDESSTQTFDTPEGNNPHPAPDPSSIPLANNEKPEQRNINIIKTYEEDGNHVGTYSRNNNPQRIIIQNEIEYKVDEWFISRDYVNVNESTTWTQIKSNTSSSSSGKSTTTVKVEEPNTTLYVKLIKKTEVVGDADLVIRESQITKAIDTMNPNIPNWGAKTMNFNYQSLSGTCDYIEYCGGCRGNSEDGYWCPGHRCGKSFVLRDTDYDYHFKNIAPIKEKLLANVGVFKALNTTGDDASGNRSSLSAGTDGVSSFNYQMVLWRGKDVPTLASYKENSSHVLNTLLSRYGKQPVGSRTNERVYFERLDTELDMDNSIGDYFTDSKCPEHSSYGLSSTAKNSNKLQYNGDVTIQSYTGVQHKIGNAVTTNSTNIFAALIGKPVSVKFSGGTIVTSSKAVKFYPYIRMTYQLPAKSDNDRINVNVLSQWISELYPHSFAEAAWGSTKDINMNLTSVQWSTHQKAIQGTDGWQGTNKVLPGGSIYNLDTKNQNTYVSVITWQPYIEDEIANKVLTEGGASYKLTDTIAPHDELAKTAEKALDNWRVVQYIEKNTKASNAFNGLKVTGGNVSLNSLGLPNKSSTEDKYYMKPADVGGIASQGDVDIINKTVIEIHYKIVADVEGNITVYRKRDGSGWVEIDRLNKTQGIDALSPESKALNDRTQIITNLITVLTRNEGNDKTASWATSDGKWYNEAFDGINYVRRETCFEIGFVDSPIRSAALDPNLTPVNKGQSDLFSTAFISQFRMNDKSDAYSSEVSGYVGKFKGQNVILNGAENMFKTRVFSIPNVNVQDIKGN</sequence>
<dbReference type="OrthoDB" id="2083513at2"/>
<feature type="signal peptide" evidence="2">
    <location>
        <begin position="1"/>
        <end position="28"/>
    </location>
</feature>
<dbReference type="PATRIC" id="fig|84022.5.peg.693"/>
<name>A0A0D8I8M4_9CLOT</name>
<keyword evidence="4" id="KW-1185">Reference proteome</keyword>
<gene>
    <name evidence="3" type="ORF">CACET_c27580</name>
</gene>
<evidence type="ECO:0000313" key="3">
    <source>
        <dbReference type="EMBL" id="AKL96203.1"/>
    </source>
</evidence>
<protein>
    <submittedName>
        <fullName evidence="3">Uncharacterized protein</fullName>
    </submittedName>
</protein>
<feature type="chain" id="PRO_5043814307" evidence="2">
    <location>
        <begin position="29"/>
        <end position="1179"/>
    </location>
</feature>
<evidence type="ECO:0000256" key="1">
    <source>
        <dbReference type="SAM" id="MobiDB-lite"/>
    </source>
</evidence>
<reference evidence="3 4" key="1">
    <citation type="submission" date="2014-10" db="EMBL/GenBank/DDBJ databases">
        <title>Genome sequence of Clostridium aceticum DSM 1496.</title>
        <authorList>
            <person name="Poehlein A."/>
            <person name="Schiel-Bengelsdorf B."/>
            <person name="Gottschalk G."/>
            <person name="Duerre P."/>
            <person name="Daniel R."/>
        </authorList>
    </citation>
    <scope>NUCLEOTIDE SEQUENCE [LARGE SCALE GENOMIC DNA]</scope>
    <source>
        <strain evidence="3 4">DSM 1496</strain>
    </source>
</reference>
<evidence type="ECO:0000256" key="2">
    <source>
        <dbReference type="SAM" id="SignalP"/>
    </source>
</evidence>
<accession>A0A0D8I8M4</accession>
<dbReference type="AlphaFoldDB" id="A0A0D8I8M4"/>